<comment type="caution">
    <text evidence="15">The sequence shown here is derived from an EMBL/GenBank/DDBJ whole genome shotgun (WGS) entry which is preliminary data.</text>
</comment>
<dbReference type="InterPro" id="IPR011527">
    <property type="entry name" value="ABC1_TM_dom"/>
</dbReference>
<dbReference type="GO" id="GO:0015421">
    <property type="term" value="F:ABC-type oligopeptide transporter activity"/>
    <property type="evidence" value="ECO:0007669"/>
    <property type="project" value="TreeGrafter"/>
</dbReference>
<evidence type="ECO:0000256" key="3">
    <source>
        <dbReference type="ARBA" id="ARBA00022448"/>
    </source>
</evidence>
<evidence type="ECO:0000256" key="4">
    <source>
        <dbReference type="ARBA" id="ARBA00022692"/>
    </source>
</evidence>
<feature type="transmembrane region" description="Helical" evidence="12">
    <location>
        <begin position="167"/>
        <end position="192"/>
    </location>
</feature>
<dbReference type="FunFam" id="1.20.1560.10:FF:000009">
    <property type="entry name" value="ABC transporter B family member 1"/>
    <property type="match status" value="1"/>
</dbReference>
<dbReference type="InParanoid" id="A0A151Z4R8"/>
<feature type="transmembrane region" description="Helical" evidence="12">
    <location>
        <begin position="984"/>
        <end position="1008"/>
    </location>
</feature>
<feature type="domain" description="ABC transporter" evidence="13">
    <location>
        <begin position="1120"/>
        <end position="1356"/>
    </location>
</feature>
<dbReference type="InterPro" id="IPR003593">
    <property type="entry name" value="AAA+_ATPase"/>
</dbReference>
<feature type="transmembrane region" description="Helical" evidence="12">
    <location>
        <begin position="1058"/>
        <end position="1080"/>
    </location>
</feature>
<keyword evidence="7" id="KW-0067">ATP-binding</keyword>
<keyword evidence="3" id="KW-0813">Transport</keyword>
<dbReference type="PROSITE" id="PS00211">
    <property type="entry name" value="ABC_TRANSPORTER_1"/>
    <property type="match status" value="2"/>
</dbReference>
<dbReference type="CDD" id="cd03249">
    <property type="entry name" value="ABC_MTABC3_MDL1_MDL2"/>
    <property type="match status" value="2"/>
</dbReference>
<dbReference type="FunFam" id="1.20.1560.10:FF:000018">
    <property type="entry name" value="ATP-binding cassette subfamily B member 11"/>
    <property type="match status" value="1"/>
</dbReference>
<dbReference type="InterPro" id="IPR017871">
    <property type="entry name" value="ABC_transporter-like_CS"/>
</dbReference>
<gene>
    <name evidence="15" type="ORF">DLAC_10518</name>
</gene>
<feature type="compositionally biased region" description="Basic and acidic residues" evidence="11">
    <location>
        <begin position="694"/>
        <end position="708"/>
    </location>
</feature>
<evidence type="ECO:0000256" key="11">
    <source>
        <dbReference type="SAM" id="MobiDB-lite"/>
    </source>
</evidence>
<dbReference type="GO" id="GO:0090374">
    <property type="term" value="P:oligopeptide export from mitochondrion"/>
    <property type="evidence" value="ECO:0007669"/>
    <property type="project" value="TreeGrafter"/>
</dbReference>
<dbReference type="GO" id="GO:0016887">
    <property type="term" value="F:ATP hydrolysis activity"/>
    <property type="evidence" value="ECO:0007669"/>
    <property type="project" value="InterPro"/>
</dbReference>
<dbReference type="InterPro" id="IPR036640">
    <property type="entry name" value="ABC1_TM_sf"/>
</dbReference>
<feature type="transmembrane region" description="Helical" evidence="12">
    <location>
        <begin position="908"/>
        <end position="928"/>
    </location>
</feature>
<reference evidence="15 16" key="1">
    <citation type="submission" date="2015-12" db="EMBL/GenBank/DDBJ databases">
        <title>Dictyostelia acquired genes for synthesis and detection of signals that induce cell-type specialization by lateral gene transfer from prokaryotes.</title>
        <authorList>
            <person name="Gloeckner G."/>
            <person name="Schaap P."/>
        </authorList>
    </citation>
    <scope>NUCLEOTIDE SEQUENCE [LARGE SCALE GENOMIC DNA]</scope>
    <source>
        <strain evidence="15 16">TK</strain>
    </source>
</reference>
<evidence type="ECO:0000256" key="7">
    <source>
        <dbReference type="ARBA" id="ARBA00022840"/>
    </source>
</evidence>
<dbReference type="Gene3D" id="1.20.1560.10">
    <property type="entry name" value="ABC transporter type 1, transmembrane domain"/>
    <property type="match status" value="2"/>
</dbReference>
<evidence type="ECO:0000256" key="1">
    <source>
        <dbReference type="ARBA" id="ARBA00004141"/>
    </source>
</evidence>
<feature type="domain" description="ABC transmembrane type-1" evidence="14">
    <location>
        <begin position="121"/>
        <end position="418"/>
    </location>
</feature>
<dbReference type="Proteomes" id="UP000076078">
    <property type="component" value="Unassembled WGS sequence"/>
</dbReference>
<dbReference type="OrthoDB" id="6500128at2759"/>
<dbReference type="FunCoup" id="A0A151Z4R8">
    <property type="interactions" value="21"/>
</dbReference>
<dbReference type="Pfam" id="PF00005">
    <property type="entry name" value="ABC_tran"/>
    <property type="match status" value="2"/>
</dbReference>
<dbReference type="GO" id="GO:0005524">
    <property type="term" value="F:ATP binding"/>
    <property type="evidence" value="ECO:0007669"/>
    <property type="project" value="UniProtKB-KW"/>
</dbReference>
<dbReference type="SUPFAM" id="SSF52540">
    <property type="entry name" value="P-loop containing nucleoside triphosphate hydrolases"/>
    <property type="match status" value="2"/>
</dbReference>
<dbReference type="PROSITE" id="PS50893">
    <property type="entry name" value="ABC_TRANSPORTER_2"/>
    <property type="match status" value="2"/>
</dbReference>
<evidence type="ECO:0000256" key="12">
    <source>
        <dbReference type="SAM" id="Phobius"/>
    </source>
</evidence>
<feature type="region of interest" description="Disordered" evidence="11">
    <location>
        <begin position="1"/>
        <end position="95"/>
    </location>
</feature>
<feature type="compositionally biased region" description="Basic and acidic residues" evidence="11">
    <location>
        <begin position="85"/>
        <end position="95"/>
    </location>
</feature>
<feature type="domain" description="ABC transmembrane type-1" evidence="14">
    <location>
        <begin position="762"/>
        <end position="1085"/>
    </location>
</feature>
<evidence type="ECO:0000256" key="10">
    <source>
        <dbReference type="ARBA" id="ARBA00023136"/>
    </source>
</evidence>
<dbReference type="PANTHER" id="PTHR43394:SF27">
    <property type="entry name" value="ATP-DEPENDENT TRANSLOCASE ABCB1-LIKE"/>
    <property type="match status" value="1"/>
</dbReference>
<feature type="transmembrane region" description="Helical" evidence="12">
    <location>
        <begin position="802"/>
        <end position="829"/>
    </location>
</feature>
<keyword evidence="8 12" id="KW-1133">Transmembrane helix</keyword>
<accession>A0A151Z4R8</accession>
<feature type="transmembrane region" description="Helical" evidence="12">
    <location>
        <begin position="346"/>
        <end position="367"/>
    </location>
</feature>
<dbReference type="InterPro" id="IPR039421">
    <property type="entry name" value="Type_1_exporter"/>
</dbReference>
<feature type="compositionally biased region" description="Polar residues" evidence="11">
    <location>
        <begin position="7"/>
        <end position="33"/>
    </location>
</feature>
<dbReference type="PANTHER" id="PTHR43394">
    <property type="entry name" value="ATP-DEPENDENT PERMEASE MDL1, MITOCHONDRIAL"/>
    <property type="match status" value="1"/>
</dbReference>
<dbReference type="Pfam" id="PF00664">
    <property type="entry name" value="ABC_membrane"/>
    <property type="match status" value="2"/>
</dbReference>
<evidence type="ECO:0000256" key="8">
    <source>
        <dbReference type="ARBA" id="ARBA00022989"/>
    </source>
</evidence>
<evidence type="ECO:0000313" key="15">
    <source>
        <dbReference type="EMBL" id="KYQ88935.1"/>
    </source>
</evidence>
<sequence length="1358" mass="149126">MEGDALNNESTNSTIPLVNNDSTTQNLEESSNKPVGEENNNNNNTTNGGDDDSSSSTPSSSQPGTQKSNIIEDITPPSSTTPSIKESKKDDKKKAENEIGEQVGFFQLFRFAEPLDYFFMFIGSLGALANGVSMPAMSIIFGRLMNSFSPESFKDPSFDLSDEVTTLALYFVYIGIAVFVCSYVEVTFWVLAGERQSIKCRKEYFKAILKQEIGWYDVSKASELSTRMSSDSLLFQEAIGEKVGNFIHHTSTFVSGFIVGFVNGWQLTLVILALTPLIAAAGAFMTKMMADLTKKGQEAYAKAGAVAEEKIGSIRTVVTFSGEPRELEKYTQNLGDALAVGIKKGVMNGVGIGLVFLVLFGTYSLAFWYGSKLIADKSWNPVPDRPWMGGDVLTVFFSVIMGAMALGQASPNVTSFANGRGAAFKIYQIIDRKSKIDPFAESGDKTMQIQGDIEYRGVGFSYPTRPEVKIFNNFTLSIKKGQTVALVGDSGGGKSSAIALLERFYDPEEGEIFLDGVNIRDINVNYLRKNIGLVSQEPTLFATTIAENIRYGNDSATMDQIIEACKTANAHDFISALPEGYNTQVGEKGVQMSGGQKQRIAIARAIVKSPRILLLDEATSALDTENEHLVQQAIDRLMEGRTTIVIAHRLATVQDANVIAVVKAGAIVEQGTHQELLELNGHYTTLVKRQQKSSNKEKKKIKDQENEKGSTSGAQEIIQLDVEDANGKVTKGDDKKKKKKEEDNVPYKRILAMNRQEWPYFLLGCFGAAINGAIMPVFSIIFSEILKIFQEVDIDVMKRRAIQMAMWFILLAVAAGLANFIQIFSFTAIGEKLTYRLREISFRSIIKQDVGWFDLPENSTGKLTNSLATDATLVQGMTSQRLGLVVQNIVSAVAGLVIAFVAGWKLTLVVLACVPIIAFAGKVEMDFFQGFSHKNKEAYGNSIQVATEAIGGIRTVSSFTCEDKVMDKFKDCLKKPLKDSRRKANVSGFAFGFSQATLYFIYTLTYWYGGKLVDDGEWHASDSTIEEYCSTPEKLAAFGFDNFDQCKKTFDTTEGFGAMMRVFFAIIMCAMGIGNTAAFAPDIAKAKVATSDIFKIVDRQSKIDASIKKGQIPDEFKGDIEFKNIHFNYPSRPNKTIFQDFSLVIPQGKKVALVGDSGGGKSTVISLLERFYDPLQGIVTMDGVDIKDYDINWLRSNFGLVGQEPFLFSGTILENIRYGKVDATMDEVIEASKAANAHSFIETLPDGYNTQLGDKYTQLSGGQKQRVAIARAIIRNPKILLLDEATSALDSVSERVVQEALDNVMKGRTSIVIAHRLSTVIDADIIAVLKGGRVVEIGNHQQLLAQNGLYSKLVSRQL</sequence>
<dbReference type="InterPro" id="IPR003439">
    <property type="entry name" value="ABC_transporter-like_ATP-bd"/>
</dbReference>
<feature type="transmembrane region" description="Helical" evidence="12">
    <location>
        <begin position="117"/>
        <end position="141"/>
    </location>
</feature>
<dbReference type="GO" id="GO:0005743">
    <property type="term" value="C:mitochondrial inner membrane"/>
    <property type="evidence" value="ECO:0007669"/>
    <property type="project" value="TreeGrafter"/>
</dbReference>
<dbReference type="SMART" id="SM00382">
    <property type="entry name" value="AAA"/>
    <property type="match status" value="2"/>
</dbReference>
<dbReference type="SUPFAM" id="SSF90123">
    <property type="entry name" value="ABC transporter transmembrane region"/>
    <property type="match status" value="2"/>
</dbReference>
<feature type="transmembrane region" description="Helical" evidence="12">
    <location>
        <begin position="387"/>
        <end position="406"/>
    </location>
</feature>
<dbReference type="EMBL" id="LODT01000046">
    <property type="protein sequence ID" value="KYQ88935.1"/>
    <property type="molecule type" value="Genomic_DNA"/>
</dbReference>
<dbReference type="CDD" id="cd18577">
    <property type="entry name" value="ABC_6TM_Pgp_ABCB1_D1_like"/>
    <property type="match status" value="1"/>
</dbReference>
<feature type="transmembrane region" description="Helical" evidence="12">
    <location>
        <begin position="267"/>
        <end position="285"/>
    </location>
</feature>
<keyword evidence="6" id="KW-0547">Nucleotide-binding</keyword>
<evidence type="ECO:0000256" key="9">
    <source>
        <dbReference type="ARBA" id="ARBA00023054"/>
    </source>
</evidence>
<dbReference type="PROSITE" id="PS50929">
    <property type="entry name" value="ABC_TM1F"/>
    <property type="match status" value="2"/>
</dbReference>
<keyword evidence="9" id="KW-0175">Coiled coil</keyword>
<evidence type="ECO:0000256" key="5">
    <source>
        <dbReference type="ARBA" id="ARBA00022737"/>
    </source>
</evidence>
<protein>
    <submittedName>
        <fullName evidence="15">ABC transporter B family protein</fullName>
    </submittedName>
</protein>
<dbReference type="OMA" id="GFGQEEQ"/>
<keyword evidence="4 12" id="KW-0812">Transmembrane</keyword>
<feature type="region of interest" description="Disordered" evidence="11">
    <location>
        <begin position="688"/>
        <end position="713"/>
    </location>
</feature>
<comment type="similarity">
    <text evidence="2">Belongs to the ABC transporter superfamily. ABCB family. Multidrug resistance exporter (TC 3.A.1.201) subfamily.</text>
</comment>
<dbReference type="FunFam" id="3.40.50.300:FF:000205">
    <property type="entry name" value="ABC transporter B family member 4"/>
    <property type="match status" value="2"/>
</dbReference>
<keyword evidence="16" id="KW-1185">Reference proteome</keyword>
<keyword evidence="10 12" id="KW-0472">Membrane</keyword>
<dbReference type="FunFam" id="1.20.1560.10:FF:000163">
    <property type="entry name" value="ABC transporter B family protein"/>
    <property type="match status" value="1"/>
</dbReference>
<evidence type="ECO:0000313" key="16">
    <source>
        <dbReference type="Proteomes" id="UP000076078"/>
    </source>
</evidence>
<organism evidence="15 16">
    <name type="scientific">Tieghemostelium lacteum</name>
    <name type="common">Slime mold</name>
    <name type="synonym">Dictyostelium lacteum</name>
    <dbReference type="NCBI Taxonomy" id="361077"/>
    <lineage>
        <taxon>Eukaryota</taxon>
        <taxon>Amoebozoa</taxon>
        <taxon>Evosea</taxon>
        <taxon>Eumycetozoa</taxon>
        <taxon>Dictyostelia</taxon>
        <taxon>Dictyosteliales</taxon>
        <taxon>Raperosteliaceae</taxon>
        <taxon>Tieghemostelium</taxon>
    </lineage>
</organism>
<proteinExistence type="inferred from homology"/>
<dbReference type="Gene3D" id="3.40.50.300">
    <property type="entry name" value="P-loop containing nucleotide triphosphate hydrolases"/>
    <property type="match status" value="2"/>
</dbReference>
<evidence type="ECO:0000259" key="13">
    <source>
        <dbReference type="PROSITE" id="PS50893"/>
    </source>
</evidence>
<feature type="domain" description="ABC transporter" evidence="13">
    <location>
        <begin position="453"/>
        <end position="689"/>
    </location>
</feature>
<evidence type="ECO:0000259" key="14">
    <source>
        <dbReference type="PROSITE" id="PS50929"/>
    </source>
</evidence>
<keyword evidence="5" id="KW-0677">Repeat</keyword>
<evidence type="ECO:0000256" key="2">
    <source>
        <dbReference type="ARBA" id="ARBA00007577"/>
    </source>
</evidence>
<dbReference type="CDD" id="cd18578">
    <property type="entry name" value="ABC_6TM_Pgp_ABCB1_D2_like"/>
    <property type="match status" value="1"/>
</dbReference>
<feature type="compositionally biased region" description="Low complexity" evidence="11">
    <location>
        <begin position="39"/>
        <end position="66"/>
    </location>
</feature>
<evidence type="ECO:0000256" key="6">
    <source>
        <dbReference type="ARBA" id="ARBA00022741"/>
    </source>
</evidence>
<feature type="transmembrane region" description="Helical" evidence="12">
    <location>
        <begin position="758"/>
        <end position="782"/>
    </location>
</feature>
<dbReference type="STRING" id="361077.A0A151Z4R8"/>
<name>A0A151Z4R8_TIELA</name>
<dbReference type="InterPro" id="IPR027417">
    <property type="entry name" value="P-loop_NTPase"/>
</dbReference>
<comment type="subcellular location">
    <subcellularLocation>
        <location evidence="1">Membrane</location>
        <topology evidence="1">Multi-pass membrane protein</topology>
    </subcellularLocation>
</comment>